<evidence type="ECO:0000256" key="4">
    <source>
        <dbReference type="SAM" id="MobiDB-lite"/>
    </source>
</evidence>
<proteinExistence type="predicted"/>
<dbReference type="InterPro" id="IPR001487">
    <property type="entry name" value="Bromodomain"/>
</dbReference>
<feature type="compositionally biased region" description="Basic residues" evidence="4">
    <location>
        <begin position="47"/>
        <end position="63"/>
    </location>
</feature>
<feature type="coiled-coil region" evidence="3">
    <location>
        <begin position="293"/>
        <end position="320"/>
    </location>
</feature>
<dbReference type="Pfam" id="PF00439">
    <property type="entry name" value="Bromodomain"/>
    <property type="match status" value="1"/>
</dbReference>
<feature type="region of interest" description="Disordered" evidence="4">
    <location>
        <begin position="37"/>
        <end position="176"/>
    </location>
</feature>
<organism evidence="6 7">
    <name type="scientific">Helicostylum pulchrum</name>
    <dbReference type="NCBI Taxonomy" id="562976"/>
    <lineage>
        <taxon>Eukaryota</taxon>
        <taxon>Fungi</taxon>
        <taxon>Fungi incertae sedis</taxon>
        <taxon>Mucoromycota</taxon>
        <taxon>Mucoromycotina</taxon>
        <taxon>Mucoromycetes</taxon>
        <taxon>Mucorales</taxon>
        <taxon>Mucorineae</taxon>
        <taxon>Mucoraceae</taxon>
        <taxon>Helicostylum</taxon>
    </lineage>
</organism>
<feature type="region of interest" description="Disordered" evidence="4">
    <location>
        <begin position="1"/>
        <end position="24"/>
    </location>
</feature>
<gene>
    <name evidence="6" type="ORF">HPULCUR_007007</name>
</gene>
<dbReference type="Gene3D" id="1.20.920.10">
    <property type="entry name" value="Bromodomain-like"/>
    <property type="match status" value="1"/>
</dbReference>
<keyword evidence="7" id="KW-1185">Reference proteome</keyword>
<reference evidence="6 7" key="1">
    <citation type="submission" date="2024-04" db="EMBL/GenBank/DDBJ databases">
        <title>genome sequences of Mucor flavus KT1a and Helicostylum pulchrum KT1b strains isolation_sourced from the surface of a dry-aged beef.</title>
        <authorList>
            <person name="Toyotome T."/>
            <person name="Hosono M."/>
            <person name="Torimaru M."/>
            <person name="Fukuda K."/>
            <person name="Mikami N."/>
        </authorList>
    </citation>
    <scope>NUCLEOTIDE SEQUENCE [LARGE SCALE GENOMIC DNA]</scope>
    <source>
        <strain evidence="6 7">KT1b</strain>
    </source>
</reference>
<dbReference type="InterPro" id="IPR036427">
    <property type="entry name" value="Bromodomain-like_sf"/>
</dbReference>
<name>A0ABP9Y3H5_9FUNG</name>
<dbReference type="PRINTS" id="PR00503">
    <property type="entry name" value="BROMODOMAIN"/>
</dbReference>
<evidence type="ECO:0000259" key="5">
    <source>
        <dbReference type="PROSITE" id="PS50014"/>
    </source>
</evidence>
<protein>
    <recommendedName>
        <fullName evidence="5">Bromo domain-containing protein</fullName>
    </recommendedName>
</protein>
<dbReference type="EMBL" id="BAABUJ010000019">
    <property type="protein sequence ID" value="GAA5801559.1"/>
    <property type="molecule type" value="Genomic_DNA"/>
</dbReference>
<keyword evidence="3" id="KW-0175">Coiled coil</keyword>
<evidence type="ECO:0000256" key="3">
    <source>
        <dbReference type="SAM" id="Coils"/>
    </source>
</evidence>
<evidence type="ECO:0000313" key="7">
    <source>
        <dbReference type="Proteomes" id="UP001476247"/>
    </source>
</evidence>
<dbReference type="PROSITE" id="PS50014">
    <property type="entry name" value="BROMODOMAIN_2"/>
    <property type="match status" value="1"/>
</dbReference>
<keyword evidence="1 2" id="KW-0103">Bromodomain</keyword>
<dbReference type="Proteomes" id="UP001476247">
    <property type="component" value="Unassembled WGS sequence"/>
</dbReference>
<dbReference type="SUPFAM" id="SSF47370">
    <property type="entry name" value="Bromodomain"/>
    <property type="match status" value="1"/>
</dbReference>
<evidence type="ECO:0000256" key="1">
    <source>
        <dbReference type="ARBA" id="ARBA00023117"/>
    </source>
</evidence>
<dbReference type="InterPro" id="IPR051831">
    <property type="entry name" value="Bromodomain_contain_prot"/>
</dbReference>
<dbReference type="PANTHER" id="PTHR22881:SF27">
    <property type="entry name" value="BROMODOMAIN CONTAINING 7_9"/>
    <property type="match status" value="1"/>
</dbReference>
<evidence type="ECO:0000313" key="6">
    <source>
        <dbReference type="EMBL" id="GAA5801559.1"/>
    </source>
</evidence>
<evidence type="ECO:0000256" key="2">
    <source>
        <dbReference type="PROSITE-ProRule" id="PRU00035"/>
    </source>
</evidence>
<comment type="caution">
    <text evidence="6">The sequence shown here is derived from an EMBL/GenBank/DDBJ whole genome shotgun (WGS) entry which is preliminary data.</text>
</comment>
<feature type="compositionally biased region" description="Low complexity" evidence="4">
    <location>
        <begin position="89"/>
        <end position="99"/>
    </location>
</feature>
<feature type="domain" description="Bromo" evidence="5">
    <location>
        <begin position="209"/>
        <end position="279"/>
    </location>
</feature>
<accession>A0ABP9Y3H5</accession>
<dbReference type="PANTHER" id="PTHR22881">
    <property type="entry name" value="BROMODOMAIN CONTAINING PROTEIN"/>
    <property type="match status" value="1"/>
</dbReference>
<feature type="compositionally biased region" description="Low complexity" evidence="4">
    <location>
        <begin position="125"/>
        <end position="143"/>
    </location>
</feature>
<sequence length="594" mass="67580">MSYSPELSPIDYSEDEKEPVAPPTIKLKLKLNPYPAAAVAAAAEDKKKKKHKKKHKKHKKSKRSDREEEEEEPVYHRHVGGKRPFAMLQQQNQQQPQQPESDNESYHPTDTKKTKYEPTIYEYDQQPLESTSQQQQQQNTQQQRASIKQERRTSSMKSTSTNGEKPKKRGRPTNKAKAAAIIAQLPPKVPETPKKDMKSIFLKLLDTVQKKDAYGFFLEPVNPKLVPDYLKIIKNPMDFSTMRKKVMEGSYTTVDLFRSDFNLITTNAKIYNSAETIYWKCAERIREAGTKLIDRAEKQIEEEKLAVVQEEEKKESFSARKLSMSFANRKESFGIKEEEVDIMGIDNNAPSLRKQSRQGSEMNIREASMDLAHSRALTPIRSITNTPYKKKKKKVAESGVLYAPDGSLNIVGGVHDLLTLLPTDPSFAQPPQLTTSNPSALPSAFFSNRHSADDFFHNKHLVHSAHFCDYGPFTTLGGQPPGAFYTTQDASYIYPLYGDDRGEAYMKSLWEFLDQDENDTMLVDKIDQTSNYLTRGAWQVVKQVLQRKDDHIDGETARTYESVKTEFGLVNVADIVDKIEQKKLNDATEPAGTQ</sequence>
<feature type="compositionally biased region" description="Basic and acidic residues" evidence="4">
    <location>
        <begin position="104"/>
        <end position="116"/>
    </location>
</feature>
<dbReference type="SMART" id="SM00297">
    <property type="entry name" value="BROMO"/>
    <property type="match status" value="1"/>
</dbReference>